<dbReference type="Gene3D" id="3.40.33.10">
    <property type="entry name" value="CAP"/>
    <property type="match status" value="1"/>
</dbReference>
<dbReference type="Pfam" id="PF00188">
    <property type="entry name" value="CAP"/>
    <property type="match status" value="1"/>
</dbReference>
<protein>
    <recommendedName>
        <fullName evidence="8">SCP domain-containing protein</fullName>
    </recommendedName>
</protein>
<comment type="subcellular location">
    <subcellularLocation>
        <location evidence="1">Secreted</location>
    </subcellularLocation>
</comment>
<dbReference type="RefSeq" id="WP_193993832.1">
    <property type="nucleotide sequence ID" value="NZ_JADEXP010000125.1"/>
</dbReference>
<evidence type="ECO:0008006" key="8">
    <source>
        <dbReference type="Google" id="ProtNLM"/>
    </source>
</evidence>
<reference evidence="6" key="1">
    <citation type="submission" date="2020-10" db="EMBL/GenBank/DDBJ databases">
        <authorList>
            <person name="Castelo-Branco R."/>
            <person name="Eusebio N."/>
            <person name="Adriana R."/>
            <person name="Vieira A."/>
            <person name="Brugerolle De Fraissinette N."/>
            <person name="Rezende De Castro R."/>
            <person name="Schneider M.P."/>
            <person name="Vasconcelos V."/>
            <person name="Leao P.N."/>
        </authorList>
    </citation>
    <scope>NUCLEOTIDE SEQUENCE</scope>
    <source>
        <strain evidence="6">LEGE 11479</strain>
    </source>
</reference>
<gene>
    <name evidence="6" type="ORF">IQ260_14570</name>
</gene>
<evidence type="ECO:0000256" key="1">
    <source>
        <dbReference type="ARBA" id="ARBA00004613"/>
    </source>
</evidence>
<proteinExistence type="predicted"/>
<keyword evidence="7" id="KW-1185">Reference proteome</keyword>
<keyword evidence="2" id="KW-0964">Secreted</keyword>
<keyword evidence="3" id="KW-0732">Signal</keyword>
<evidence type="ECO:0000259" key="4">
    <source>
        <dbReference type="Pfam" id="PF00188"/>
    </source>
</evidence>
<comment type="caution">
    <text evidence="6">The sequence shown here is derived from an EMBL/GenBank/DDBJ whole genome shotgun (WGS) entry which is preliminary data.</text>
</comment>
<evidence type="ECO:0000259" key="5">
    <source>
        <dbReference type="Pfam" id="PF17210"/>
    </source>
</evidence>
<feature type="domain" description="SCP" evidence="4">
    <location>
        <begin position="12"/>
        <end position="167"/>
    </location>
</feature>
<dbReference type="SUPFAM" id="SSF55797">
    <property type="entry name" value="PR-1-like"/>
    <property type="match status" value="1"/>
</dbReference>
<dbReference type="PANTHER" id="PTHR31157">
    <property type="entry name" value="SCP DOMAIN-CONTAINING PROTEIN"/>
    <property type="match status" value="1"/>
</dbReference>
<name>A0A928ZUZ8_LEPEC</name>
<dbReference type="EMBL" id="JADEXP010000125">
    <property type="protein sequence ID" value="MBE9067875.1"/>
    <property type="molecule type" value="Genomic_DNA"/>
</dbReference>
<evidence type="ECO:0000256" key="2">
    <source>
        <dbReference type="ARBA" id="ARBA00022525"/>
    </source>
</evidence>
<dbReference type="GO" id="GO:0005576">
    <property type="term" value="C:extracellular region"/>
    <property type="evidence" value="ECO:0007669"/>
    <property type="project" value="UniProtKB-SubCell"/>
</dbReference>
<dbReference type="InterPro" id="IPR013783">
    <property type="entry name" value="Ig-like_fold"/>
</dbReference>
<evidence type="ECO:0000313" key="6">
    <source>
        <dbReference type="EMBL" id="MBE9067875.1"/>
    </source>
</evidence>
<dbReference type="InterPro" id="IPR035940">
    <property type="entry name" value="CAP_sf"/>
</dbReference>
<dbReference type="InterPro" id="IPR014044">
    <property type="entry name" value="CAP_dom"/>
</dbReference>
<dbReference type="Pfam" id="PF17210">
    <property type="entry name" value="SdrD_B"/>
    <property type="match status" value="1"/>
</dbReference>
<organism evidence="6 7">
    <name type="scientific">Leptolyngbya cf. ectocarpi LEGE 11479</name>
    <dbReference type="NCBI Taxonomy" id="1828722"/>
    <lineage>
        <taxon>Bacteria</taxon>
        <taxon>Bacillati</taxon>
        <taxon>Cyanobacteriota</taxon>
        <taxon>Cyanophyceae</taxon>
        <taxon>Leptolyngbyales</taxon>
        <taxon>Leptolyngbyaceae</taxon>
        <taxon>Leptolyngbya group</taxon>
        <taxon>Leptolyngbya</taxon>
    </lineage>
</organism>
<accession>A0A928ZUZ8</accession>
<evidence type="ECO:0000313" key="7">
    <source>
        <dbReference type="Proteomes" id="UP000615026"/>
    </source>
</evidence>
<sequence>MAQPNTFEQYSLELLNRFRIDPLNEYDRLVNSGDADVDSAISFFNVNLALLESQFLALAPAAPVAWSTLLHDSATTHNNLMITFDQQSHNLPGEPGLLQRVQNAGYNPQTVGENIFANSKSAFHGHAAFVIDWGNTPTGIQNPPGHRNSMINPAFREVGISIVPENDPNTNVGPELVTHHLATSQELNSSNESWLLGVAFRDTDDDDFYTPGEGLDNVTVNITGITNNSFSTSLSTQSAGGYQALLPENASYNVDFLRDGNIVKSETIALGTENLKLDLLLEVGTPPAAGKGKIVGNKFEDANGNAIWDSGESGLSGWTIFLDENDDRQLNAGELSTVTDANGEYIFNNLDPGTYEVLEVLQPGWQQTFPDPSNPIGAEVYRFDDGENEGWTSYGDRDHLIFNTFETQAGAETINAITLELSSRGNPSKVFLYQDADGDDRPDANEQLLEITTNLTGSDDFTSISIPETTVSGTFFVAALYEGNGTGNNWIYRDNTQPTAGQSYVALSSPGSSINLNSFSSSVFNGNWMLRASATGLLPQLVTVAADETIANINFGNQQTGITALLPIKVNGADSLKDPLSHGGASQDMGDFEVNANARSINLTGNGWKHLAGNYNITSNTVLKFDYQSGVEGEVQGIGFDNDNGINNSSDRNHFFQVDGTQGWGNRDLDAFITANVSGITSYEIPVGDFFTGSFSRLVIGNDHDVTNPTASATYSNIELKELPTSALPISINGADSLKRLLSHGGASQDMGDFQVDTNARSVNLTGNGWKHLAGNYNITSDTLLKFDYQAGVEGEVQGIGFDNDNGINNSSDRNHFFQVDGTQTWGNQNLDAFITANVGGITSYEIPVGDFFAGNFSRLVLGNDHDVTSPTASATFSNIELF</sequence>
<dbReference type="SUPFAM" id="SSF117074">
    <property type="entry name" value="Hypothetical protein PA1324"/>
    <property type="match status" value="1"/>
</dbReference>
<dbReference type="Gene3D" id="2.60.40.10">
    <property type="entry name" value="Immunoglobulins"/>
    <property type="match status" value="1"/>
</dbReference>
<dbReference type="Proteomes" id="UP000615026">
    <property type="component" value="Unassembled WGS sequence"/>
</dbReference>
<feature type="domain" description="SD-repeat containing protein B" evidence="5">
    <location>
        <begin position="299"/>
        <end position="371"/>
    </location>
</feature>
<dbReference type="AlphaFoldDB" id="A0A928ZUZ8"/>
<evidence type="ECO:0000256" key="3">
    <source>
        <dbReference type="ARBA" id="ARBA00022729"/>
    </source>
</evidence>
<dbReference type="InterPro" id="IPR033764">
    <property type="entry name" value="Sdr_B"/>
</dbReference>
<dbReference type="PANTHER" id="PTHR31157:SF1">
    <property type="entry name" value="SCP DOMAIN-CONTAINING PROTEIN"/>
    <property type="match status" value="1"/>
</dbReference>